<evidence type="ECO:0000313" key="2">
    <source>
        <dbReference type="EMBL" id="PUV21721.1"/>
    </source>
</evidence>
<keyword evidence="3" id="KW-1185">Reference proteome</keyword>
<evidence type="ECO:0000313" key="3">
    <source>
        <dbReference type="Proteomes" id="UP000250831"/>
    </source>
</evidence>
<organism evidence="2 3">
    <name type="scientific">Sphingobacterium athyrii</name>
    <dbReference type="NCBI Taxonomy" id="2152717"/>
    <lineage>
        <taxon>Bacteria</taxon>
        <taxon>Pseudomonadati</taxon>
        <taxon>Bacteroidota</taxon>
        <taxon>Sphingobacteriia</taxon>
        <taxon>Sphingobacteriales</taxon>
        <taxon>Sphingobacteriaceae</taxon>
        <taxon>Sphingobacterium</taxon>
    </lineage>
</organism>
<accession>A0A363NM52</accession>
<feature type="signal peptide" evidence="1">
    <location>
        <begin position="1"/>
        <end position="19"/>
    </location>
</feature>
<protein>
    <submittedName>
        <fullName evidence="2">Uncharacterized protein</fullName>
    </submittedName>
</protein>
<dbReference type="EMBL" id="QCXX01000009">
    <property type="protein sequence ID" value="PUV21721.1"/>
    <property type="molecule type" value="Genomic_DNA"/>
</dbReference>
<dbReference type="RefSeq" id="WP_108636544.1">
    <property type="nucleotide sequence ID" value="NZ_QCXX01000009.1"/>
</dbReference>
<keyword evidence="1" id="KW-0732">Signal</keyword>
<feature type="chain" id="PRO_5017059077" evidence="1">
    <location>
        <begin position="20"/>
        <end position="140"/>
    </location>
</feature>
<name>A0A363NM52_9SPHI</name>
<evidence type="ECO:0000256" key="1">
    <source>
        <dbReference type="SAM" id="SignalP"/>
    </source>
</evidence>
<gene>
    <name evidence="2" type="ORF">DCO56_25630</name>
</gene>
<reference evidence="2 3" key="1">
    <citation type="submission" date="2018-04" db="EMBL/GenBank/DDBJ databases">
        <title>Sphingobacterium sp. M46 Genome.</title>
        <authorList>
            <person name="Cheng J."/>
            <person name="Li Y."/>
        </authorList>
    </citation>
    <scope>NUCLEOTIDE SEQUENCE [LARGE SCALE GENOMIC DNA]</scope>
    <source>
        <strain evidence="2 3">M46</strain>
    </source>
</reference>
<comment type="caution">
    <text evidence="2">The sequence shown here is derived from an EMBL/GenBank/DDBJ whole genome shotgun (WGS) entry which is preliminary data.</text>
</comment>
<dbReference type="AlphaFoldDB" id="A0A363NM52"/>
<proteinExistence type="predicted"/>
<sequence length="140" mass="16356">MKKVNLMLVLVISTISLFAQKPPLVPNYPVPDNPDVYAEDKESYDFGYRLGKMYALKNDVDNYKWACNSTADSRNQYPSQQSFYENKLLGIVAGWMDNRVPVSTKSYIDIKNLMRQPHEYKWDLSWHSVYGIQIARIWLP</sequence>
<dbReference type="Proteomes" id="UP000250831">
    <property type="component" value="Unassembled WGS sequence"/>
</dbReference>